<dbReference type="InterPro" id="IPR013210">
    <property type="entry name" value="LRR_N_plant-typ"/>
</dbReference>
<evidence type="ECO:0000256" key="5">
    <source>
        <dbReference type="ARBA" id="ARBA00022737"/>
    </source>
</evidence>
<keyword evidence="11" id="KW-0675">Receptor</keyword>
<evidence type="ECO:0000256" key="1">
    <source>
        <dbReference type="ARBA" id="ARBA00004479"/>
    </source>
</evidence>
<keyword evidence="8" id="KW-0325">Glycoprotein</keyword>
<dbReference type="PANTHER" id="PTHR48063">
    <property type="entry name" value="LRR RECEPTOR-LIKE KINASE"/>
    <property type="match status" value="1"/>
</dbReference>
<dbReference type="Pfam" id="PF08263">
    <property type="entry name" value="LRRNT_2"/>
    <property type="match status" value="1"/>
</dbReference>
<dbReference type="AlphaFoldDB" id="A0AAW2L829"/>
<evidence type="ECO:0000256" key="2">
    <source>
        <dbReference type="ARBA" id="ARBA00022614"/>
    </source>
</evidence>
<organism evidence="11">
    <name type="scientific">Sesamum angustifolium</name>
    <dbReference type="NCBI Taxonomy" id="2727405"/>
    <lineage>
        <taxon>Eukaryota</taxon>
        <taxon>Viridiplantae</taxon>
        <taxon>Streptophyta</taxon>
        <taxon>Embryophyta</taxon>
        <taxon>Tracheophyta</taxon>
        <taxon>Spermatophyta</taxon>
        <taxon>Magnoliopsida</taxon>
        <taxon>eudicotyledons</taxon>
        <taxon>Gunneridae</taxon>
        <taxon>Pentapetalae</taxon>
        <taxon>asterids</taxon>
        <taxon>lamiids</taxon>
        <taxon>Lamiales</taxon>
        <taxon>Pedaliaceae</taxon>
        <taxon>Sesamum</taxon>
    </lineage>
</organism>
<dbReference type="GO" id="GO:0016020">
    <property type="term" value="C:membrane"/>
    <property type="evidence" value="ECO:0007669"/>
    <property type="project" value="UniProtKB-SubCell"/>
</dbReference>
<dbReference type="SUPFAM" id="SSF52058">
    <property type="entry name" value="L domain-like"/>
    <property type="match status" value="1"/>
</dbReference>
<comment type="caution">
    <text evidence="11">The sequence shown here is derived from an EMBL/GenBank/DDBJ whole genome shotgun (WGS) entry which is preliminary data.</text>
</comment>
<dbReference type="InterPro" id="IPR032675">
    <property type="entry name" value="LRR_dom_sf"/>
</dbReference>
<comment type="subcellular location">
    <subcellularLocation>
        <location evidence="1">Membrane</location>
        <topology evidence="1">Single-pass type I membrane protein</topology>
    </subcellularLocation>
</comment>
<evidence type="ECO:0000256" key="3">
    <source>
        <dbReference type="ARBA" id="ARBA00022692"/>
    </source>
</evidence>
<evidence type="ECO:0000256" key="9">
    <source>
        <dbReference type="SAM" id="SignalP"/>
    </source>
</evidence>
<dbReference type="Gene3D" id="3.80.10.10">
    <property type="entry name" value="Ribonuclease Inhibitor"/>
    <property type="match status" value="1"/>
</dbReference>
<keyword evidence="7" id="KW-0472">Membrane</keyword>
<dbReference type="PANTHER" id="PTHR48063:SF112">
    <property type="entry name" value="RECEPTOR LIKE PROTEIN 30-LIKE"/>
    <property type="match status" value="1"/>
</dbReference>
<keyword evidence="2" id="KW-0433">Leucine-rich repeat</keyword>
<keyword evidence="4 9" id="KW-0732">Signal</keyword>
<evidence type="ECO:0000256" key="7">
    <source>
        <dbReference type="ARBA" id="ARBA00023136"/>
    </source>
</evidence>
<evidence type="ECO:0000259" key="10">
    <source>
        <dbReference type="Pfam" id="PF08263"/>
    </source>
</evidence>
<evidence type="ECO:0000256" key="8">
    <source>
        <dbReference type="ARBA" id="ARBA00023180"/>
    </source>
</evidence>
<feature type="domain" description="Leucine-rich repeat-containing N-terminal plant-type" evidence="10">
    <location>
        <begin position="24"/>
        <end position="62"/>
    </location>
</feature>
<feature type="chain" id="PRO_5043800228" evidence="9">
    <location>
        <begin position="17"/>
        <end position="137"/>
    </location>
</feature>
<evidence type="ECO:0000256" key="6">
    <source>
        <dbReference type="ARBA" id="ARBA00022989"/>
    </source>
</evidence>
<feature type="signal peptide" evidence="9">
    <location>
        <begin position="1"/>
        <end position="16"/>
    </location>
</feature>
<keyword evidence="3" id="KW-0812">Transmembrane</keyword>
<evidence type="ECO:0000313" key="11">
    <source>
        <dbReference type="EMBL" id="KAL0314258.1"/>
    </source>
</evidence>
<evidence type="ECO:0000256" key="4">
    <source>
        <dbReference type="ARBA" id="ARBA00022729"/>
    </source>
</evidence>
<proteinExistence type="predicted"/>
<reference evidence="11" key="1">
    <citation type="submission" date="2020-06" db="EMBL/GenBank/DDBJ databases">
        <authorList>
            <person name="Li T."/>
            <person name="Hu X."/>
            <person name="Zhang T."/>
            <person name="Song X."/>
            <person name="Zhang H."/>
            <person name="Dai N."/>
            <person name="Sheng W."/>
            <person name="Hou X."/>
            <person name="Wei L."/>
        </authorList>
    </citation>
    <scope>NUCLEOTIDE SEQUENCE</scope>
    <source>
        <strain evidence="11">G01</strain>
        <tissue evidence="11">Leaf</tissue>
    </source>
</reference>
<dbReference type="EMBL" id="JACGWK010000015">
    <property type="protein sequence ID" value="KAL0314258.1"/>
    <property type="molecule type" value="Genomic_DNA"/>
</dbReference>
<protein>
    <submittedName>
        <fullName evidence="11">Receptor-like protein EIX2</fullName>
    </submittedName>
</protein>
<dbReference type="InterPro" id="IPR046956">
    <property type="entry name" value="RLP23-like"/>
</dbReference>
<gene>
    <name evidence="11" type="ORF">Sangu_2270200</name>
</gene>
<reference evidence="11" key="2">
    <citation type="journal article" date="2024" name="Plant">
        <title>Genomic evolution and insights into agronomic trait innovations of Sesamum species.</title>
        <authorList>
            <person name="Miao H."/>
            <person name="Wang L."/>
            <person name="Qu L."/>
            <person name="Liu H."/>
            <person name="Sun Y."/>
            <person name="Le M."/>
            <person name="Wang Q."/>
            <person name="Wei S."/>
            <person name="Zheng Y."/>
            <person name="Lin W."/>
            <person name="Duan Y."/>
            <person name="Cao H."/>
            <person name="Xiong S."/>
            <person name="Wang X."/>
            <person name="Wei L."/>
            <person name="Li C."/>
            <person name="Ma Q."/>
            <person name="Ju M."/>
            <person name="Zhao R."/>
            <person name="Li G."/>
            <person name="Mu C."/>
            <person name="Tian Q."/>
            <person name="Mei H."/>
            <person name="Zhang T."/>
            <person name="Gao T."/>
            <person name="Zhang H."/>
        </authorList>
    </citation>
    <scope>NUCLEOTIDE SEQUENCE</scope>
    <source>
        <strain evidence="11">G01</strain>
    </source>
</reference>
<name>A0AAW2L829_9LAMI</name>
<sequence length="137" mass="15095">MLLLILLCGVVSSSQAGEVRCIERERQALLNFKQGLIDRNDNLSSWGGQEHNCCTWKGVSCDENTSHVIGLQLPGYQLLGNISTALLDLSTSLVSVDLSDNQLDGLIPDAFGSFIFLSILIYQGIDLRVEFQNHSRI</sequence>
<keyword evidence="5" id="KW-0677">Repeat</keyword>
<accession>A0AAW2L829</accession>
<keyword evidence="6" id="KW-1133">Transmembrane helix</keyword>